<dbReference type="PANTHER" id="PTHR36452:SF1">
    <property type="entry name" value="DUF2461 DOMAIN-CONTAINING PROTEIN"/>
    <property type="match status" value="1"/>
</dbReference>
<proteinExistence type="predicted"/>
<gene>
    <name evidence="1" type="ORF">METZ01_LOCUS37139</name>
</gene>
<dbReference type="EMBL" id="UINC01001588">
    <property type="protein sequence ID" value="SUZ84285.1"/>
    <property type="molecule type" value="Genomic_DNA"/>
</dbReference>
<feature type="non-terminal residue" evidence="1">
    <location>
        <position position="1"/>
    </location>
</feature>
<dbReference type="Pfam" id="PF09365">
    <property type="entry name" value="DUF2461"/>
    <property type="match status" value="1"/>
</dbReference>
<evidence type="ECO:0008006" key="2">
    <source>
        <dbReference type="Google" id="ProtNLM"/>
    </source>
</evidence>
<dbReference type="AlphaFoldDB" id="A0A381QXX8"/>
<dbReference type="NCBIfam" id="TIGR02453">
    <property type="entry name" value="TIGR02453 family protein"/>
    <property type="match status" value="1"/>
</dbReference>
<dbReference type="InterPro" id="IPR015996">
    <property type="entry name" value="UCP028451"/>
</dbReference>
<protein>
    <recommendedName>
        <fullName evidence="2">TIGR02453 family protein</fullName>
    </recommendedName>
</protein>
<accession>A0A381QXX8</accession>
<evidence type="ECO:0000313" key="1">
    <source>
        <dbReference type="EMBL" id="SUZ84285.1"/>
    </source>
</evidence>
<dbReference type="InterPro" id="IPR012808">
    <property type="entry name" value="CHP02453"/>
</dbReference>
<organism evidence="1">
    <name type="scientific">marine metagenome</name>
    <dbReference type="NCBI Taxonomy" id="408172"/>
    <lineage>
        <taxon>unclassified sequences</taxon>
        <taxon>metagenomes</taxon>
        <taxon>ecological metagenomes</taxon>
    </lineage>
</organism>
<dbReference type="PIRSF" id="PIRSF028451">
    <property type="entry name" value="UCP028451"/>
    <property type="match status" value="1"/>
</dbReference>
<reference evidence="1" key="1">
    <citation type="submission" date="2018-05" db="EMBL/GenBank/DDBJ databases">
        <authorList>
            <person name="Lanie J.A."/>
            <person name="Ng W.-L."/>
            <person name="Kazmierczak K.M."/>
            <person name="Andrzejewski T.M."/>
            <person name="Davidsen T.M."/>
            <person name="Wayne K.J."/>
            <person name="Tettelin H."/>
            <person name="Glass J.I."/>
            <person name="Rusch D."/>
            <person name="Podicherti R."/>
            <person name="Tsui H.-C.T."/>
            <person name="Winkler M.E."/>
        </authorList>
    </citation>
    <scope>NUCLEOTIDE SEQUENCE</scope>
</reference>
<name>A0A381QXX8_9ZZZZ</name>
<dbReference type="PANTHER" id="PTHR36452">
    <property type="entry name" value="CHROMOSOME 12, WHOLE GENOME SHOTGUN SEQUENCE"/>
    <property type="match status" value="1"/>
</dbReference>
<sequence length="230" mass="26089">VSGSGTAFTEDTLRFLRRLKRNNTRAWFNEHRDEYESHVREPMLAVIERLAVDFPRIAPDLVASPRSMYRVYRDTRFSPDKTPYKTQVAAAFSHQALPKNESAALYFHLAPDQLWIGGGLYAPQTAQLHRIREHIDANLDSFLALVKSSAIRRMGGVTGSELKRVPRGFSPDHKAADYLRLKQYLAGETLPPELALSPRFYNSLVRRFSALGPFIRFLNAPLSSEAAFLL</sequence>